<dbReference type="GO" id="GO:0000981">
    <property type="term" value="F:DNA-binding transcription factor activity, RNA polymerase II-specific"/>
    <property type="evidence" value="ECO:0007669"/>
    <property type="project" value="InterPro"/>
</dbReference>
<evidence type="ECO:0000259" key="7">
    <source>
        <dbReference type="PROSITE" id="PS50048"/>
    </source>
</evidence>
<dbReference type="AlphaFoldDB" id="A0A3D8SWP6"/>
<evidence type="ECO:0000313" key="9">
    <source>
        <dbReference type="Proteomes" id="UP000256690"/>
    </source>
</evidence>
<evidence type="ECO:0000256" key="5">
    <source>
        <dbReference type="ARBA" id="ARBA00023242"/>
    </source>
</evidence>
<dbReference type="PROSITE" id="PS50048">
    <property type="entry name" value="ZN2_CY6_FUNGAL_2"/>
    <property type="match status" value="1"/>
</dbReference>
<keyword evidence="6" id="KW-0472">Membrane</keyword>
<evidence type="ECO:0000256" key="1">
    <source>
        <dbReference type="ARBA" id="ARBA00004123"/>
    </source>
</evidence>
<dbReference type="Proteomes" id="UP000256690">
    <property type="component" value="Unassembled WGS sequence"/>
</dbReference>
<dbReference type="SMART" id="SM00066">
    <property type="entry name" value="GAL4"/>
    <property type="match status" value="1"/>
</dbReference>
<dbReference type="CDD" id="cd00067">
    <property type="entry name" value="GAL4"/>
    <property type="match status" value="1"/>
</dbReference>
<dbReference type="InterPro" id="IPR001138">
    <property type="entry name" value="Zn2Cys6_DnaBD"/>
</dbReference>
<dbReference type="Gene3D" id="4.10.240.10">
    <property type="entry name" value="Zn(2)-C6 fungal-type DNA-binding domain"/>
    <property type="match status" value="1"/>
</dbReference>
<keyword evidence="4" id="KW-0804">Transcription</keyword>
<dbReference type="Pfam" id="PF11951">
    <property type="entry name" value="Fungal_trans_2"/>
    <property type="match status" value="2"/>
</dbReference>
<keyword evidence="6" id="KW-0812">Transmembrane</keyword>
<dbReference type="RefSeq" id="XP_026607696.1">
    <property type="nucleotide sequence ID" value="XM_026744533.1"/>
</dbReference>
<dbReference type="GeneID" id="38112887"/>
<organism evidence="8 9">
    <name type="scientific">Aspergillus mulundensis</name>
    <dbReference type="NCBI Taxonomy" id="1810919"/>
    <lineage>
        <taxon>Eukaryota</taxon>
        <taxon>Fungi</taxon>
        <taxon>Dikarya</taxon>
        <taxon>Ascomycota</taxon>
        <taxon>Pezizomycotina</taxon>
        <taxon>Eurotiomycetes</taxon>
        <taxon>Eurotiomycetidae</taxon>
        <taxon>Eurotiales</taxon>
        <taxon>Aspergillaceae</taxon>
        <taxon>Aspergillus</taxon>
        <taxon>Aspergillus subgen. Nidulantes</taxon>
    </lineage>
</organism>
<evidence type="ECO:0000256" key="6">
    <source>
        <dbReference type="SAM" id="Phobius"/>
    </source>
</evidence>
<evidence type="ECO:0000256" key="3">
    <source>
        <dbReference type="ARBA" id="ARBA00023125"/>
    </source>
</evidence>
<evidence type="ECO:0000256" key="2">
    <source>
        <dbReference type="ARBA" id="ARBA00023015"/>
    </source>
</evidence>
<keyword evidence="9" id="KW-1185">Reference proteome</keyword>
<dbReference type="EMBL" id="PVWQ01000002">
    <property type="protein sequence ID" value="RDW90742.1"/>
    <property type="molecule type" value="Genomic_DNA"/>
</dbReference>
<dbReference type="SUPFAM" id="SSF57701">
    <property type="entry name" value="Zn2/Cys6 DNA-binding domain"/>
    <property type="match status" value="1"/>
</dbReference>
<evidence type="ECO:0000313" key="8">
    <source>
        <dbReference type="EMBL" id="RDW90742.1"/>
    </source>
</evidence>
<dbReference type="OrthoDB" id="5386330at2759"/>
<protein>
    <recommendedName>
        <fullName evidence="7">Zn(2)-C6 fungal-type domain-containing protein</fullName>
    </recommendedName>
</protein>
<reference evidence="8 9" key="1">
    <citation type="journal article" date="2018" name="IMA Fungus">
        <title>IMA Genome-F 9: Draft genome sequence of Annulohypoxylon stygium, Aspergillus mulundensis, Berkeleyomyces basicola (syn. Thielaviopsis basicola), Ceratocystis smalleyi, two Cercospora beticola strains, Coleophoma cylindrospora, Fusarium fracticaudum, Phialophora cf. hyalina, and Morchella septimelata.</title>
        <authorList>
            <person name="Wingfield B.D."/>
            <person name="Bills G.F."/>
            <person name="Dong Y."/>
            <person name="Huang W."/>
            <person name="Nel W.J."/>
            <person name="Swalarsk-Parry B.S."/>
            <person name="Vaghefi N."/>
            <person name="Wilken P.M."/>
            <person name="An Z."/>
            <person name="de Beer Z.W."/>
            <person name="De Vos L."/>
            <person name="Chen L."/>
            <person name="Duong T.A."/>
            <person name="Gao Y."/>
            <person name="Hammerbacher A."/>
            <person name="Kikkert J.R."/>
            <person name="Li Y."/>
            <person name="Li H."/>
            <person name="Li K."/>
            <person name="Li Q."/>
            <person name="Liu X."/>
            <person name="Ma X."/>
            <person name="Naidoo K."/>
            <person name="Pethybridge S.J."/>
            <person name="Sun J."/>
            <person name="Steenkamp E.T."/>
            <person name="van der Nest M.A."/>
            <person name="van Wyk S."/>
            <person name="Wingfield M.J."/>
            <person name="Xiong C."/>
            <person name="Yue Q."/>
            <person name="Zhang X."/>
        </authorList>
    </citation>
    <scope>NUCLEOTIDE SEQUENCE [LARGE SCALE GENOMIC DNA]</scope>
    <source>
        <strain evidence="8 9">DSM 5745</strain>
    </source>
</reference>
<dbReference type="PANTHER" id="PTHR37534:SF17">
    <property type="entry name" value="ZN(2)-C6 FUNGAL-TYPE DOMAIN-CONTAINING PROTEIN"/>
    <property type="match status" value="1"/>
</dbReference>
<feature type="transmembrane region" description="Helical" evidence="6">
    <location>
        <begin position="182"/>
        <end position="202"/>
    </location>
</feature>
<proteinExistence type="predicted"/>
<name>A0A3D8SWP6_9EURO</name>
<gene>
    <name evidence="8" type="ORF">DSM5745_02517</name>
</gene>
<feature type="domain" description="Zn(2)-C6 fungal-type" evidence="7">
    <location>
        <begin position="11"/>
        <end position="40"/>
    </location>
</feature>
<dbReference type="GO" id="GO:0005634">
    <property type="term" value="C:nucleus"/>
    <property type="evidence" value="ECO:0007669"/>
    <property type="project" value="UniProtKB-SubCell"/>
</dbReference>
<keyword evidence="3" id="KW-0238">DNA-binding</keyword>
<dbReference type="GO" id="GO:0008270">
    <property type="term" value="F:zinc ion binding"/>
    <property type="evidence" value="ECO:0007669"/>
    <property type="project" value="InterPro"/>
</dbReference>
<keyword evidence="6" id="KW-1133">Transmembrane helix</keyword>
<dbReference type="GO" id="GO:0000976">
    <property type="term" value="F:transcription cis-regulatory region binding"/>
    <property type="evidence" value="ECO:0007669"/>
    <property type="project" value="TreeGrafter"/>
</dbReference>
<sequence>MVNKTYPKIKGCYECSQRRVSCDRNQPTCHKCAHRGLKCSGLGLRYRFEADVGARGKRVEKTLAACMDASPEATPHCQASESSITNLAVIELIPPWKEFLLSYFSSTIAPQMLAIDDASNEWRHLVLSVSLADDVVNSAVLAAAACHASLKSASIRPVAQESYVMAICGLQRRRDLHTLNPFVNCYNVLTILVLLVAAMATGEADFPPLFRMLKSAVMLMGEDGLLGTGDLGRFLLRQIQKFSVYAEPLLSEQSGIETVWARTQAGFECLQRCSALHPEHAPSLHNVRSQIEQAYTIYLHRALGNQSHPSSSIERVEQFRQTVEAYPIGCPGEHVLVWATFIVAAESTYTTVEHRAFFARRMQYLHQINGFGNIPKAIRLLERIWKDPAGMRWTSVIAEAQIFIM</sequence>
<dbReference type="STRING" id="1810919.A0A3D8SWP6"/>
<keyword evidence="2" id="KW-0805">Transcription regulation</keyword>
<keyword evidence="5" id="KW-0539">Nucleus</keyword>
<accession>A0A3D8SWP6</accession>
<comment type="caution">
    <text evidence="8">The sequence shown here is derived from an EMBL/GenBank/DDBJ whole genome shotgun (WGS) entry which is preliminary data.</text>
</comment>
<dbReference type="InterPro" id="IPR036864">
    <property type="entry name" value="Zn2-C6_fun-type_DNA-bd_sf"/>
</dbReference>
<dbReference type="PROSITE" id="PS00463">
    <property type="entry name" value="ZN2_CY6_FUNGAL_1"/>
    <property type="match status" value="1"/>
</dbReference>
<dbReference type="Pfam" id="PF00172">
    <property type="entry name" value="Zn_clus"/>
    <property type="match status" value="1"/>
</dbReference>
<comment type="subcellular location">
    <subcellularLocation>
        <location evidence="1">Nucleus</location>
    </subcellularLocation>
</comment>
<dbReference type="GO" id="GO:0045944">
    <property type="term" value="P:positive regulation of transcription by RNA polymerase II"/>
    <property type="evidence" value="ECO:0007669"/>
    <property type="project" value="TreeGrafter"/>
</dbReference>
<dbReference type="PANTHER" id="PTHR37534">
    <property type="entry name" value="TRANSCRIPTIONAL ACTIVATOR PROTEIN UGA3"/>
    <property type="match status" value="1"/>
</dbReference>
<evidence type="ECO:0000256" key="4">
    <source>
        <dbReference type="ARBA" id="ARBA00023163"/>
    </source>
</evidence>
<dbReference type="InterPro" id="IPR021858">
    <property type="entry name" value="Fun_TF"/>
</dbReference>